<dbReference type="AlphaFoldDB" id="A0A914ZAT1"/>
<evidence type="ECO:0000256" key="1">
    <source>
        <dbReference type="SAM" id="MobiDB-lite"/>
    </source>
</evidence>
<feature type="compositionally biased region" description="Pro residues" evidence="1">
    <location>
        <begin position="1"/>
        <end position="12"/>
    </location>
</feature>
<evidence type="ECO:0000313" key="3">
    <source>
        <dbReference type="WBParaSite" id="PSU_v2.g7363.t1"/>
    </source>
</evidence>
<feature type="compositionally biased region" description="Low complexity" evidence="1">
    <location>
        <begin position="62"/>
        <end position="84"/>
    </location>
</feature>
<reference evidence="3" key="1">
    <citation type="submission" date="2022-11" db="UniProtKB">
        <authorList>
            <consortium name="WormBaseParasite"/>
        </authorList>
    </citation>
    <scope>IDENTIFICATION</scope>
</reference>
<feature type="compositionally biased region" description="Low complexity" evidence="1">
    <location>
        <begin position="20"/>
        <end position="32"/>
    </location>
</feature>
<feature type="compositionally biased region" description="Pro residues" evidence="1">
    <location>
        <begin position="33"/>
        <end position="48"/>
    </location>
</feature>
<evidence type="ECO:0000313" key="2">
    <source>
        <dbReference type="Proteomes" id="UP000887577"/>
    </source>
</evidence>
<sequence>MAAHPATPPLYLQPPDILDPAQQHQQQQNIQQQPPPPTPTPSPPPQPVVLPGIEEEYGPLIGQHGLPPEGQQQQQLPHYYGTTF</sequence>
<accession>A0A914ZAT1</accession>
<feature type="region of interest" description="Disordered" evidence="1">
    <location>
        <begin position="1"/>
        <end position="84"/>
    </location>
</feature>
<name>A0A914ZAT1_9BILA</name>
<protein>
    <submittedName>
        <fullName evidence="3">Uncharacterized protein</fullName>
    </submittedName>
</protein>
<dbReference type="Proteomes" id="UP000887577">
    <property type="component" value="Unplaced"/>
</dbReference>
<keyword evidence="2" id="KW-1185">Reference proteome</keyword>
<organism evidence="2 3">
    <name type="scientific">Panagrolaimus superbus</name>
    <dbReference type="NCBI Taxonomy" id="310955"/>
    <lineage>
        <taxon>Eukaryota</taxon>
        <taxon>Metazoa</taxon>
        <taxon>Ecdysozoa</taxon>
        <taxon>Nematoda</taxon>
        <taxon>Chromadorea</taxon>
        <taxon>Rhabditida</taxon>
        <taxon>Tylenchina</taxon>
        <taxon>Panagrolaimomorpha</taxon>
        <taxon>Panagrolaimoidea</taxon>
        <taxon>Panagrolaimidae</taxon>
        <taxon>Panagrolaimus</taxon>
    </lineage>
</organism>
<dbReference type="WBParaSite" id="PSU_v2.g7363.t1">
    <property type="protein sequence ID" value="PSU_v2.g7363.t1"/>
    <property type="gene ID" value="PSU_v2.g7363"/>
</dbReference>
<proteinExistence type="predicted"/>